<dbReference type="PANTHER" id="PTHR11139:SF1">
    <property type="entry name" value="TRANSFORMATION_TRANSCRIPTION DOMAIN-ASSOCIATED PROTEIN"/>
    <property type="match status" value="1"/>
</dbReference>
<dbReference type="PANTHER" id="PTHR11139">
    <property type="entry name" value="ATAXIA TELANGIECTASIA MUTATED ATM -RELATED"/>
    <property type="match status" value="1"/>
</dbReference>
<dbReference type="GO" id="GO:0006355">
    <property type="term" value="P:regulation of DNA-templated transcription"/>
    <property type="evidence" value="ECO:0007669"/>
    <property type="project" value="TreeGrafter"/>
</dbReference>
<gene>
    <name evidence="1" type="ORF">NCGR_LOCUS11047</name>
</gene>
<accession>A0A811MZK3</accession>
<dbReference type="GO" id="GO:0005634">
    <property type="term" value="C:nucleus"/>
    <property type="evidence" value="ECO:0007669"/>
    <property type="project" value="TreeGrafter"/>
</dbReference>
<comment type="caution">
    <text evidence="1">The sequence shown here is derived from an EMBL/GenBank/DDBJ whole genome shotgun (WGS) entry which is preliminary data.</text>
</comment>
<dbReference type="AlphaFoldDB" id="A0A811MZK3"/>
<dbReference type="Pfam" id="PF20206">
    <property type="entry name" value="Tra1_ring"/>
    <property type="match status" value="1"/>
</dbReference>
<dbReference type="Proteomes" id="UP000604825">
    <property type="component" value="Unassembled WGS sequence"/>
</dbReference>
<proteinExistence type="predicted"/>
<evidence type="ECO:0008006" key="3">
    <source>
        <dbReference type="Google" id="ProtNLM"/>
    </source>
</evidence>
<sequence>MAPINSGNMEQHSQRLLEPDLPVQVRLQLATEVRDSLEMTHTPDYLNFLRCYFRAFSAILTTYTKPQATENAEHKLRYVVIEILNRLPHSEVLRPFVQDLLKLSLRVLTQDNEDNALLAIRIVFDLLRNFRPTVEAEVQPFLDFVVNIYHKFPTTVSYFFENPNTSASMAASMPMQHLDPTADAPVTMQVPGGGQLNPSTRSFKIVTESPLVVMFLFQLYAKLVQTNIPHLLPLMVAAISIKGPDKVPLHLKTPFNDLKGAQVKTLSFLTYLLKSNADYIKSYEESICKSIVNLLVTCPPDSVSIRKELLVGLKQVLNTEYKRGLFPLIDTLLDERVLIGTGRVCIETLRPLAYTLLAELVHYVREDISLPQLSRIIYLFSRNMHDSSLTLIIHTTSARLMLNLVEPIYQKGVDQQSMDEARVLLGRILDAFVGKFRTLKRTIPQLLEEGEEGKEQPNLRMKLEVPLQTVLNLQQPLEYTKEINDYKSLIKTLAVGMKTIIWSITHAHWPRPQQQNQQSSNLSVQPFRGLREDEVRKTSGVLKSGVHCLALFKEKDDDREILQSFSQMLAIMEARDIMDMFSFCMPDLFDSMITNNQLLHIFSTLLQAPKPKLQKAVNAHFSHTCPVIMEVCMKSATEVEKPLGYMHLLRNMFRALNSAKFDSLMRDLIPSLQPCLNMLLSMLDGPISEDMRDLILELCLILPARLSSLLPHIPRLMKPLVLALKGSDDLVSLALRTLEFWIDSLNPDFLEPSMANLMSEVILALWSHLRPPPYTWGTKSLELLGKLGGRNRRFLREPLALECKENPEHGLRLVLTFEPATPFLVPLDRCIHQAVGAVMQGNGMEAFYRKQALQFIRVCLDSLLNLRENVPGEGVSPGVLGTLLISSLDPSRRRNDASDMKGDLGVKTKTQLLAEKSVFKTLLVAVIAANADTSLHDEKDDYVVDICRHFAMLFHVDSPSSSQSGFMHPIGSSLPSSINMGSRSRCNTSSNLRELDPLIFLDALVEVLSSENRQHAKAALSALNIFAETLIFLARMKHTGMLRVVLAPLC</sequence>
<dbReference type="SUPFAM" id="SSF48371">
    <property type="entry name" value="ARM repeat"/>
    <property type="match status" value="2"/>
</dbReference>
<dbReference type="GO" id="GO:0035267">
    <property type="term" value="C:NuA4 histone acetyltransferase complex"/>
    <property type="evidence" value="ECO:0007669"/>
    <property type="project" value="TreeGrafter"/>
</dbReference>
<reference evidence="1" key="1">
    <citation type="submission" date="2020-10" db="EMBL/GenBank/DDBJ databases">
        <authorList>
            <person name="Han B."/>
            <person name="Lu T."/>
            <person name="Zhao Q."/>
            <person name="Huang X."/>
            <person name="Zhao Y."/>
        </authorList>
    </citation>
    <scope>NUCLEOTIDE SEQUENCE</scope>
</reference>
<evidence type="ECO:0000313" key="2">
    <source>
        <dbReference type="Proteomes" id="UP000604825"/>
    </source>
</evidence>
<dbReference type="GO" id="GO:0000124">
    <property type="term" value="C:SAGA complex"/>
    <property type="evidence" value="ECO:0007669"/>
    <property type="project" value="TreeGrafter"/>
</dbReference>
<dbReference type="InterPro" id="IPR016024">
    <property type="entry name" value="ARM-type_fold"/>
</dbReference>
<dbReference type="InterPro" id="IPR050517">
    <property type="entry name" value="DDR_Repair_Kinase"/>
</dbReference>
<organism evidence="1 2">
    <name type="scientific">Miscanthus lutarioriparius</name>
    <dbReference type="NCBI Taxonomy" id="422564"/>
    <lineage>
        <taxon>Eukaryota</taxon>
        <taxon>Viridiplantae</taxon>
        <taxon>Streptophyta</taxon>
        <taxon>Embryophyta</taxon>
        <taxon>Tracheophyta</taxon>
        <taxon>Spermatophyta</taxon>
        <taxon>Magnoliopsida</taxon>
        <taxon>Liliopsida</taxon>
        <taxon>Poales</taxon>
        <taxon>Poaceae</taxon>
        <taxon>PACMAD clade</taxon>
        <taxon>Panicoideae</taxon>
        <taxon>Andropogonodae</taxon>
        <taxon>Andropogoneae</taxon>
        <taxon>Saccharinae</taxon>
        <taxon>Miscanthus</taxon>
    </lineage>
</organism>
<dbReference type="InterPro" id="IPR046805">
    <property type="entry name" value="Tra1_ring"/>
</dbReference>
<protein>
    <recommendedName>
        <fullName evidence="3">Transformation/transcription domain-associated protein</fullName>
    </recommendedName>
</protein>
<dbReference type="GO" id="GO:0006281">
    <property type="term" value="P:DNA repair"/>
    <property type="evidence" value="ECO:0007669"/>
    <property type="project" value="TreeGrafter"/>
</dbReference>
<dbReference type="EMBL" id="CAJGYO010000003">
    <property type="protein sequence ID" value="CAD6216889.1"/>
    <property type="molecule type" value="Genomic_DNA"/>
</dbReference>
<evidence type="ECO:0000313" key="1">
    <source>
        <dbReference type="EMBL" id="CAD6216889.1"/>
    </source>
</evidence>
<dbReference type="OrthoDB" id="5570127at2759"/>
<dbReference type="InterPro" id="IPR046807">
    <property type="entry name" value="Tra1_central"/>
</dbReference>
<keyword evidence="2" id="KW-1185">Reference proteome</keyword>
<name>A0A811MZK3_9POAL</name>
<dbReference type="Pfam" id="PF20175">
    <property type="entry name" value="Tra1_central"/>
    <property type="match status" value="2"/>
</dbReference>